<reference evidence="2 3" key="1">
    <citation type="journal article" date="2022" name="Genome Biol. Evol.">
        <title>Host diet, physiology and behaviors set the stage for Lachnospiraceae cladogenesis.</title>
        <authorList>
            <person name="Vera-Ponce De Leon A."/>
            <person name="Schneider M."/>
            <person name="Jahnes B.C."/>
            <person name="Sadowski V."/>
            <person name="Camuy-Velez L.A."/>
            <person name="Duan J."/>
            <person name="Sabree Z.L."/>
        </authorList>
    </citation>
    <scope>NUCLEOTIDE SEQUENCE [LARGE SCALE GENOMIC DNA]</scope>
    <source>
        <strain evidence="2 3">PAL113</strain>
    </source>
</reference>
<dbReference type="RefSeq" id="WP_262067257.1">
    <property type="nucleotide sequence ID" value="NZ_JAMXOD010000028.1"/>
</dbReference>
<evidence type="ECO:0008006" key="4">
    <source>
        <dbReference type="Google" id="ProtNLM"/>
    </source>
</evidence>
<feature type="compositionally biased region" description="Basic and acidic residues" evidence="1">
    <location>
        <begin position="293"/>
        <end position="314"/>
    </location>
</feature>
<evidence type="ECO:0000256" key="1">
    <source>
        <dbReference type="SAM" id="MobiDB-lite"/>
    </source>
</evidence>
<name>A0ABT1ECD4_9FIRM</name>
<keyword evidence="3" id="KW-1185">Reference proteome</keyword>
<dbReference type="Proteomes" id="UP001523566">
    <property type="component" value="Unassembled WGS sequence"/>
</dbReference>
<evidence type="ECO:0000313" key="2">
    <source>
        <dbReference type="EMBL" id="MCP1103485.1"/>
    </source>
</evidence>
<accession>A0ABT1ECD4</accession>
<evidence type="ECO:0000313" key="3">
    <source>
        <dbReference type="Proteomes" id="UP001523566"/>
    </source>
</evidence>
<protein>
    <recommendedName>
        <fullName evidence="4">ParB/Sulfiredoxin domain-containing protein</fullName>
    </recommendedName>
</protein>
<gene>
    <name evidence="2" type="ORF">NK125_13850</name>
</gene>
<comment type="caution">
    <text evidence="2">The sequence shown here is derived from an EMBL/GenBank/DDBJ whole genome shotgun (WGS) entry which is preliminary data.</text>
</comment>
<proteinExistence type="predicted"/>
<feature type="region of interest" description="Disordered" evidence="1">
    <location>
        <begin position="274"/>
        <end position="328"/>
    </location>
</feature>
<sequence>MSKCKYIEVHIDKLHPDVYNFRFDPVKDEAEALKTMVNRFPSKVYNLTKSILDNGGIDPSILPNIVPYEKGSSEYVVMEGNRRITALKIIKNISVISKTSHYKKFEKLLDKYDLTRIPDTYYCAMYEEKEDTYFWTYLRHAGELGGEGLVGWGALDIDRFRIGTKQAEPNISYYIVNYLRDNTQYQFDNLRFTTTLKRIVDSSVGKSYYGLGIVDEKLSFSNDVHETTEKICLLIDNLVNKSITSRNTNTVSDIQNWIDRLDEQYKSLHIMSGVDEEPKKEQSQRMAISQNSKSKESAKENRGEEAKAVNEKAEYQSGSTEEARSANKGNVRGKKLFEDLAYSHVDPNTCNGIIKLGNELIKLSKAASNGNYVTYPIATGMLLRAYIEQVFKYYLDKQGHWSILCSTRKNPNGDPALGEILVYCRNNRKVLFTDKTQLRIFGILFDRDSTIKDYLDLNIHHPNVVTITNIELNTFSNRGLSGFLNYLIR</sequence>
<organism evidence="2 3">
    <name type="scientific">Aequitasia blattaphilus</name>
    <dbReference type="NCBI Taxonomy" id="2949332"/>
    <lineage>
        <taxon>Bacteria</taxon>
        <taxon>Bacillati</taxon>
        <taxon>Bacillota</taxon>
        <taxon>Clostridia</taxon>
        <taxon>Lachnospirales</taxon>
        <taxon>Lachnospiraceae</taxon>
        <taxon>Aequitasia</taxon>
    </lineage>
</organism>
<dbReference type="EMBL" id="JAMZFW010000028">
    <property type="protein sequence ID" value="MCP1103485.1"/>
    <property type="molecule type" value="Genomic_DNA"/>
</dbReference>